<accession>A0A7J7JEY7</accession>
<evidence type="ECO:0000256" key="2">
    <source>
        <dbReference type="PROSITE-ProRule" id="PRU00059"/>
    </source>
</evidence>
<dbReference type="PROSITE" id="PS50060">
    <property type="entry name" value="MAM_2"/>
    <property type="match status" value="4"/>
</dbReference>
<feature type="region of interest" description="Disordered" evidence="3">
    <location>
        <begin position="381"/>
        <end position="409"/>
    </location>
</feature>
<evidence type="ECO:0000313" key="9">
    <source>
        <dbReference type="Proteomes" id="UP000593567"/>
    </source>
</evidence>
<dbReference type="EMBL" id="VXIV02002554">
    <property type="protein sequence ID" value="KAF6024607.1"/>
    <property type="molecule type" value="Genomic_DNA"/>
</dbReference>
<keyword evidence="4" id="KW-1133">Transmembrane helix</keyword>
<dbReference type="SUPFAM" id="SSF49854">
    <property type="entry name" value="Spermadhesin, CUB domain"/>
    <property type="match status" value="2"/>
</dbReference>
<dbReference type="CDD" id="cd06263">
    <property type="entry name" value="MAM"/>
    <property type="match status" value="2"/>
</dbReference>
<gene>
    <name evidence="8" type="ORF">EB796_017051</name>
</gene>
<feature type="domain" description="CUB" evidence="6">
    <location>
        <begin position="892"/>
        <end position="1006"/>
    </location>
</feature>
<dbReference type="InterPro" id="IPR013320">
    <property type="entry name" value="ConA-like_dom_sf"/>
</dbReference>
<proteinExistence type="predicted"/>
<feature type="domain" description="MAM" evidence="7">
    <location>
        <begin position="206"/>
        <end position="372"/>
    </location>
</feature>
<feature type="signal peptide" evidence="5">
    <location>
        <begin position="1"/>
        <end position="24"/>
    </location>
</feature>
<feature type="transmembrane region" description="Helical" evidence="4">
    <location>
        <begin position="1037"/>
        <end position="1062"/>
    </location>
</feature>
<feature type="region of interest" description="Disordered" evidence="3">
    <location>
        <begin position="1149"/>
        <end position="1220"/>
    </location>
</feature>
<dbReference type="InterPro" id="IPR035914">
    <property type="entry name" value="Sperma_CUB_dom_sf"/>
</dbReference>
<name>A0A7J7JEY7_BUGNE</name>
<comment type="caution">
    <text evidence="8">The sequence shown here is derived from an EMBL/GenBank/DDBJ whole genome shotgun (WGS) entry which is preliminary data.</text>
</comment>
<keyword evidence="5" id="KW-0732">Signal</keyword>
<dbReference type="GO" id="GO:0016020">
    <property type="term" value="C:membrane"/>
    <property type="evidence" value="ECO:0007669"/>
    <property type="project" value="InterPro"/>
</dbReference>
<dbReference type="PANTHER" id="PTHR23282">
    <property type="entry name" value="APICAL ENDOSOMAL GLYCOPROTEIN PRECURSOR"/>
    <property type="match status" value="1"/>
</dbReference>
<evidence type="ECO:0000259" key="6">
    <source>
        <dbReference type="PROSITE" id="PS01180"/>
    </source>
</evidence>
<keyword evidence="9" id="KW-1185">Reference proteome</keyword>
<evidence type="ECO:0000256" key="5">
    <source>
        <dbReference type="SAM" id="SignalP"/>
    </source>
</evidence>
<evidence type="ECO:0000256" key="1">
    <source>
        <dbReference type="ARBA" id="ARBA00023157"/>
    </source>
</evidence>
<dbReference type="PROSITE" id="PS01180">
    <property type="entry name" value="CUB"/>
    <property type="match status" value="2"/>
</dbReference>
<feature type="chain" id="PRO_5029449304" evidence="5">
    <location>
        <begin position="25"/>
        <end position="1220"/>
    </location>
</feature>
<dbReference type="InterPro" id="IPR000859">
    <property type="entry name" value="CUB_dom"/>
</dbReference>
<keyword evidence="4" id="KW-0472">Membrane</keyword>
<dbReference type="InterPro" id="IPR000998">
    <property type="entry name" value="MAM_dom"/>
</dbReference>
<dbReference type="CDD" id="cd00041">
    <property type="entry name" value="CUB"/>
    <property type="match status" value="2"/>
</dbReference>
<dbReference type="AlphaFoldDB" id="A0A7J7JEY7"/>
<keyword evidence="1" id="KW-1015">Disulfide bond</keyword>
<dbReference type="OrthoDB" id="6162141at2759"/>
<evidence type="ECO:0000313" key="8">
    <source>
        <dbReference type="EMBL" id="KAF6024607.1"/>
    </source>
</evidence>
<dbReference type="InterPro" id="IPR051560">
    <property type="entry name" value="MAM_domain-containing"/>
</dbReference>
<feature type="domain" description="CUB" evidence="6">
    <location>
        <begin position="589"/>
        <end position="694"/>
    </location>
</feature>
<dbReference type="SMART" id="SM00042">
    <property type="entry name" value="CUB"/>
    <property type="match status" value="2"/>
</dbReference>
<dbReference type="Proteomes" id="UP000593567">
    <property type="component" value="Unassembled WGS sequence"/>
</dbReference>
<evidence type="ECO:0000259" key="7">
    <source>
        <dbReference type="PROSITE" id="PS50060"/>
    </source>
</evidence>
<dbReference type="Gene3D" id="2.60.120.290">
    <property type="entry name" value="Spermadhesin, CUB domain"/>
    <property type="match status" value="2"/>
</dbReference>
<keyword evidence="4" id="KW-0812">Transmembrane</keyword>
<dbReference type="Pfam" id="PF00431">
    <property type="entry name" value="CUB"/>
    <property type="match status" value="2"/>
</dbReference>
<dbReference type="PANTHER" id="PTHR23282:SF101">
    <property type="entry name" value="MAM DOMAIN-CONTAINING PROTEIN"/>
    <property type="match status" value="1"/>
</dbReference>
<dbReference type="SUPFAM" id="SSF49899">
    <property type="entry name" value="Concanavalin A-like lectins/glucanases"/>
    <property type="match status" value="4"/>
</dbReference>
<reference evidence="8" key="1">
    <citation type="submission" date="2020-06" db="EMBL/GenBank/DDBJ databases">
        <title>Draft genome of Bugula neritina, a colonial animal packing powerful symbionts and potential medicines.</title>
        <authorList>
            <person name="Rayko M."/>
        </authorList>
    </citation>
    <scope>NUCLEOTIDE SEQUENCE [LARGE SCALE GENOMIC DNA]</scope>
    <source>
        <strain evidence="8">Kwan_BN1</strain>
    </source>
</reference>
<organism evidence="8 9">
    <name type="scientific">Bugula neritina</name>
    <name type="common">Brown bryozoan</name>
    <name type="synonym">Sertularia neritina</name>
    <dbReference type="NCBI Taxonomy" id="10212"/>
    <lineage>
        <taxon>Eukaryota</taxon>
        <taxon>Metazoa</taxon>
        <taxon>Spiralia</taxon>
        <taxon>Lophotrochozoa</taxon>
        <taxon>Bryozoa</taxon>
        <taxon>Gymnolaemata</taxon>
        <taxon>Cheilostomatida</taxon>
        <taxon>Flustrina</taxon>
        <taxon>Buguloidea</taxon>
        <taxon>Bugulidae</taxon>
        <taxon>Bugula</taxon>
    </lineage>
</organism>
<protein>
    <submittedName>
        <fullName evidence="8">Uncharacterized protein</fullName>
    </submittedName>
</protein>
<dbReference type="Gene3D" id="2.60.120.200">
    <property type="match status" value="4"/>
</dbReference>
<sequence>MISPNARGYFSVVVYLLLVQHASGLTSVICFFGNRLCQSGTIFNETDPSLVTFQWSRGTGSTPTFGTGPDTDQNVGSATGYYLYINVASAIVNDNAIVYTSDLEPGKYTVNFWYHAKGEPGGLTVSTRASGSEFTNRIWSYSMSFNGEQPVWTEVTVQIDRESSFRVEFEGWRGESSLGDIAIDSVNINRISEATPTELLVSGLPIKCNFETDVCGFDIVDYRSQFNWVRTRGTGFFPSSTGPSTDHTLGSVSGYRMQMDVSAASVPRYEKRAVLSTPEFYPKCGCFYMEFYYYARGDELNRLEAWVDGANEPIVTMPQRIGGVPQSKDEWVHMRRTVRVEGPVKMLFIGYANNSESGDFAIDDVSLETCSDIDGGCATTTTTTTPSTTTTPTTTTTTPTTTTTGTTTPHPIGQHNCDFNADFCAYTQPAEGLRWERVGSDANRVPPQDISATGRMAFVNADQVASSDLATLTTDVVYDPDTCHTVSFRHSISDGSGGTLRLILLTPENVKVKELWSSDTITSGWADPVMVPFRYFDKFKLSFEAKRSAATGGSDFALDNVEVPVVNCEGVPLYPDSDTSLATENPEGTETNVTGEGGVVVSPNYPSFYPNTFNHTWTITVAPSSVIELTVTNFDTEINDVLQAADVDEDVPLFTLSGDVADSVYTSLTNKVLLTFTTDADADAKGWRVEWKEVSLLTTTPQPLGQDACYFVTELDCIDMISILEDTDFQWKWWRGQGPNYPNTGPATASGGYLLMDSHAAVNDDVGSFTVGPIFHSSHKHRLSFAYSAFGSNLGSLTVDIVPESQRKRRQISSDDESTNLWMFDGVSTDRWLVATEDFEKEGVFLLRFTAKRTLNGAGIYGDGDFAVDNITVSAIPDPTTVPPSYSISFTNGGITSLTEDDSRDIKSPFYPEPYFWPSGTYSHVWDITSSPGTIVVINVEDFTTERRFDTVKLVDPLNNDAVIAELSGNKPDILTYEASGNRMEVRFEADSRIAKKGFHLSWRTEAAPEETTLGEDGPTAGAQVNTSPVSAPTLAWWVYLIIVLFCLSLIIILILVIILCVRKRNAQKNKTHTSQEELAGREPKPIEYGDEYTPQAVHGHYYARPPTQYFYENGSVGGQTTSTHLNESGHYSFAHFNASNVVTNPLKKKQGPVELDQDGQPVTRRSKRAKRLAPLRESKRSYNRPEASGIISIPDGQGYTAPQSYSNDYRGDNPPLYKE</sequence>
<feature type="domain" description="MAM" evidence="7">
    <location>
        <begin position="415"/>
        <end position="570"/>
    </location>
</feature>
<comment type="caution">
    <text evidence="2">Lacks conserved residue(s) required for the propagation of feature annotation.</text>
</comment>
<dbReference type="SMART" id="SM00137">
    <property type="entry name" value="MAM"/>
    <property type="match status" value="3"/>
</dbReference>
<feature type="domain" description="MAM" evidence="7">
    <location>
        <begin position="707"/>
        <end position="880"/>
    </location>
</feature>
<evidence type="ECO:0000256" key="4">
    <source>
        <dbReference type="SAM" id="Phobius"/>
    </source>
</evidence>
<feature type="compositionally biased region" description="Basic residues" evidence="3">
    <location>
        <begin position="1165"/>
        <end position="1174"/>
    </location>
</feature>
<dbReference type="Pfam" id="PF00629">
    <property type="entry name" value="MAM"/>
    <property type="match status" value="4"/>
</dbReference>
<feature type="domain" description="MAM" evidence="7">
    <location>
        <begin position="28"/>
        <end position="210"/>
    </location>
</feature>
<evidence type="ECO:0000256" key="3">
    <source>
        <dbReference type="SAM" id="MobiDB-lite"/>
    </source>
</evidence>